<feature type="region of interest" description="Disordered" evidence="1">
    <location>
        <begin position="1"/>
        <end position="58"/>
    </location>
</feature>
<proteinExistence type="predicted"/>
<name>A0A0F8WPQ5_9ZZZZ</name>
<dbReference type="AlphaFoldDB" id="A0A0F8WPQ5"/>
<feature type="non-terminal residue" evidence="2">
    <location>
        <position position="357"/>
    </location>
</feature>
<feature type="compositionally biased region" description="Basic and acidic residues" evidence="1">
    <location>
        <begin position="1"/>
        <end position="18"/>
    </location>
</feature>
<organism evidence="2">
    <name type="scientific">marine sediment metagenome</name>
    <dbReference type="NCBI Taxonomy" id="412755"/>
    <lineage>
        <taxon>unclassified sequences</taxon>
        <taxon>metagenomes</taxon>
        <taxon>ecological metagenomes</taxon>
    </lineage>
</organism>
<feature type="compositionally biased region" description="Gly residues" evidence="1">
    <location>
        <begin position="221"/>
        <end position="232"/>
    </location>
</feature>
<evidence type="ECO:0000256" key="1">
    <source>
        <dbReference type="SAM" id="MobiDB-lite"/>
    </source>
</evidence>
<feature type="non-terminal residue" evidence="2">
    <location>
        <position position="1"/>
    </location>
</feature>
<dbReference type="EMBL" id="LAZR01063766">
    <property type="protein sequence ID" value="KKK58857.1"/>
    <property type="molecule type" value="Genomic_DNA"/>
</dbReference>
<gene>
    <name evidence="2" type="ORF">LCGC14_3040200</name>
</gene>
<evidence type="ECO:0000313" key="2">
    <source>
        <dbReference type="EMBL" id="KKK58857.1"/>
    </source>
</evidence>
<accession>A0A0F8WPQ5</accession>
<reference evidence="2" key="1">
    <citation type="journal article" date="2015" name="Nature">
        <title>Complex archaea that bridge the gap between prokaryotes and eukaryotes.</title>
        <authorList>
            <person name="Spang A."/>
            <person name="Saw J.H."/>
            <person name="Jorgensen S.L."/>
            <person name="Zaremba-Niedzwiedzka K."/>
            <person name="Martijn J."/>
            <person name="Lind A.E."/>
            <person name="van Eijk R."/>
            <person name="Schleper C."/>
            <person name="Guy L."/>
            <person name="Ettema T.J."/>
        </authorList>
    </citation>
    <scope>NUCLEOTIDE SEQUENCE</scope>
</reference>
<feature type="region of interest" description="Disordered" evidence="1">
    <location>
        <begin position="216"/>
        <end position="280"/>
    </location>
</feature>
<feature type="compositionally biased region" description="Pro residues" evidence="1">
    <location>
        <begin position="253"/>
        <end position="274"/>
    </location>
</feature>
<sequence>VEMETERARGLELDERLGEPTATPTPSFDPVEAEMRRRAGIQTSPIPAEPTGPSGPALALKGLERVRTQFTAPIAATGLQIAESPIGSAIPGVTSLKELGRRVEDIGVPESISPLPRTRTFGEVGEFVNPFAAIAGDKEEQEKAQAVLEEAGLPRSLAAELILDPLNVLPGVGFTKIDDLARLVRLATRAKGAVKARALNALRNSDVIQQARRGIQEAGERGGVPLRGGELPGGSIAETSDEAITHISKGDPGPLPDQPPAGGGPPEGPRGPSPDDPEFDDILDAAIKGEKPDQALMRRHQGVIDARASQLAVEVTDNNKELVRISVGQNFRGSVVAKTEGSFDELNSLLHNPGAVA</sequence>
<protein>
    <submittedName>
        <fullName evidence="2">Uncharacterized protein</fullName>
    </submittedName>
</protein>
<comment type="caution">
    <text evidence="2">The sequence shown here is derived from an EMBL/GenBank/DDBJ whole genome shotgun (WGS) entry which is preliminary data.</text>
</comment>